<evidence type="ECO:0000256" key="10">
    <source>
        <dbReference type="ARBA" id="ARBA00023237"/>
    </source>
</evidence>
<keyword evidence="4" id="KW-1134">Transmembrane beta strand</keyword>
<evidence type="ECO:0000256" key="8">
    <source>
        <dbReference type="ARBA" id="ARBA00023114"/>
    </source>
</evidence>
<keyword evidence="6 11" id="KW-0732">Signal</keyword>
<dbReference type="CDD" id="cd00342">
    <property type="entry name" value="gram_neg_porins"/>
    <property type="match status" value="1"/>
</dbReference>
<evidence type="ECO:0000256" key="9">
    <source>
        <dbReference type="ARBA" id="ARBA00023136"/>
    </source>
</evidence>
<evidence type="ECO:0000313" key="13">
    <source>
        <dbReference type="EMBL" id="MFC5770443.1"/>
    </source>
</evidence>
<evidence type="ECO:0000256" key="4">
    <source>
        <dbReference type="ARBA" id="ARBA00022452"/>
    </source>
</evidence>
<dbReference type="PANTHER" id="PTHR34501">
    <property type="entry name" value="PROTEIN YDDL-RELATED"/>
    <property type="match status" value="1"/>
</dbReference>
<reference evidence="14" key="1">
    <citation type="journal article" date="2019" name="Int. J. Syst. Evol. Microbiol.">
        <title>The Global Catalogue of Microorganisms (GCM) 10K type strain sequencing project: providing services to taxonomists for standard genome sequencing and annotation.</title>
        <authorList>
            <consortium name="The Broad Institute Genomics Platform"/>
            <consortium name="The Broad Institute Genome Sequencing Center for Infectious Disease"/>
            <person name="Wu L."/>
            <person name="Ma J."/>
        </authorList>
    </citation>
    <scope>NUCLEOTIDE SEQUENCE [LARGE SCALE GENOMIC DNA]</scope>
    <source>
        <strain evidence="14">SHR3</strain>
    </source>
</reference>
<dbReference type="RefSeq" id="WP_096445046.1">
    <property type="nucleotide sequence ID" value="NZ_JBHSOG010000050.1"/>
</dbReference>
<keyword evidence="10" id="KW-0998">Cell outer membrane</keyword>
<evidence type="ECO:0000256" key="3">
    <source>
        <dbReference type="ARBA" id="ARBA00022448"/>
    </source>
</evidence>
<evidence type="ECO:0000259" key="12">
    <source>
        <dbReference type="Pfam" id="PF13609"/>
    </source>
</evidence>
<evidence type="ECO:0000256" key="6">
    <source>
        <dbReference type="ARBA" id="ARBA00022729"/>
    </source>
</evidence>
<dbReference type="InterPro" id="IPR033900">
    <property type="entry name" value="Gram_neg_porin_domain"/>
</dbReference>
<feature type="domain" description="Porin" evidence="12">
    <location>
        <begin position="7"/>
        <end position="328"/>
    </location>
</feature>
<dbReference type="InterPro" id="IPR002299">
    <property type="entry name" value="Porin_Neis"/>
</dbReference>
<dbReference type="SUPFAM" id="SSF56935">
    <property type="entry name" value="Porins"/>
    <property type="match status" value="1"/>
</dbReference>
<dbReference type="Gene3D" id="2.40.160.10">
    <property type="entry name" value="Porin"/>
    <property type="match status" value="1"/>
</dbReference>
<organism evidence="13 14">
    <name type="scientific">Thauera sinica</name>
    <dbReference type="NCBI Taxonomy" id="2665146"/>
    <lineage>
        <taxon>Bacteria</taxon>
        <taxon>Pseudomonadati</taxon>
        <taxon>Pseudomonadota</taxon>
        <taxon>Betaproteobacteria</taxon>
        <taxon>Rhodocyclales</taxon>
        <taxon>Zoogloeaceae</taxon>
        <taxon>Thauera</taxon>
    </lineage>
</organism>
<keyword evidence="5" id="KW-0812">Transmembrane</keyword>
<dbReference type="PANTHER" id="PTHR34501:SF9">
    <property type="entry name" value="MAJOR OUTER MEMBRANE PROTEIN P.IA"/>
    <property type="match status" value="1"/>
</dbReference>
<keyword evidence="3" id="KW-0813">Transport</keyword>
<dbReference type="Proteomes" id="UP001595974">
    <property type="component" value="Unassembled WGS sequence"/>
</dbReference>
<evidence type="ECO:0000313" key="14">
    <source>
        <dbReference type="Proteomes" id="UP001595974"/>
    </source>
</evidence>
<dbReference type="EMBL" id="JBHSOG010000050">
    <property type="protein sequence ID" value="MFC5770443.1"/>
    <property type="molecule type" value="Genomic_DNA"/>
</dbReference>
<keyword evidence="8" id="KW-0626">Porin</keyword>
<comment type="caution">
    <text evidence="13">The sequence shown here is derived from an EMBL/GenBank/DDBJ whole genome shotgun (WGS) entry which is preliminary data.</text>
</comment>
<evidence type="ECO:0000256" key="7">
    <source>
        <dbReference type="ARBA" id="ARBA00023065"/>
    </source>
</evidence>
<keyword evidence="7" id="KW-0406">Ion transport</keyword>
<dbReference type="InterPro" id="IPR001702">
    <property type="entry name" value="Porin_Gram-ve"/>
</dbReference>
<evidence type="ECO:0000256" key="1">
    <source>
        <dbReference type="ARBA" id="ARBA00004571"/>
    </source>
</evidence>
<accession>A0ABW1AT21</accession>
<evidence type="ECO:0000256" key="2">
    <source>
        <dbReference type="ARBA" id="ARBA00011233"/>
    </source>
</evidence>
<dbReference type="InterPro" id="IPR050298">
    <property type="entry name" value="Gram-neg_bact_OMP"/>
</dbReference>
<keyword evidence="9" id="KW-0472">Membrane</keyword>
<dbReference type="PRINTS" id="PR00182">
    <property type="entry name" value="ECOLNEIPORIN"/>
</dbReference>
<evidence type="ECO:0000256" key="11">
    <source>
        <dbReference type="SAM" id="SignalP"/>
    </source>
</evidence>
<comment type="subunit">
    <text evidence="2">Homotrimer.</text>
</comment>
<feature type="chain" id="PRO_5046911125" evidence="11">
    <location>
        <begin position="21"/>
        <end position="364"/>
    </location>
</feature>
<name>A0ABW1AT21_9RHOO</name>
<keyword evidence="14" id="KW-1185">Reference proteome</keyword>
<proteinExistence type="predicted"/>
<dbReference type="InterPro" id="IPR023614">
    <property type="entry name" value="Porin_dom_sf"/>
</dbReference>
<evidence type="ECO:0000256" key="5">
    <source>
        <dbReference type="ARBA" id="ARBA00022692"/>
    </source>
</evidence>
<protein>
    <submittedName>
        <fullName evidence="13">Porin</fullName>
    </submittedName>
</protein>
<gene>
    <name evidence="13" type="ORF">ACFPTN_13750</name>
</gene>
<sequence>MQKKLIALAVAGLVSVPAFAQSNVTIYGIVDMGYVYRGDNVVDGVKNRSGIDSGVANGSRIGFKGTEDLGNGLKAGFVLEQGILADTGTSAQGGRTFGRQSFVSLGGNFGTVALGRQYAPGYLLLDSIDPFSTGTVGQSNNVYLGEVRLDNLLAYVSPTWSGFSFSAGYTLSAYGNESLGNESVAGDVRAWAISPKYVNGPLTLGLNFHEIKMKSTGAADGDKVRVYDFGGSYNFGVVKLGAIYGIRKADGVDFGQFEEGEDSKQWLVGVTVPVSASGNVLASYAHRKTDIANSSKDAKVSQWAIGYEHWLSKRTGLYATYADINNNKAAEHAGDEFLIGSVGDATSGGGGYQRGFNVGIRHFF</sequence>
<comment type="subcellular location">
    <subcellularLocation>
        <location evidence="1">Cell outer membrane</location>
        <topology evidence="1">Multi-pass membrane protein</topology>
    </subcellularLocation>
</comment>
<dbReference type="Pfam" id="PF13609">
    <property type="entry name" value="Porin_4"/>
    <property type="match status" value="1"/>
</dbReference>
<feature type="signal peptide" evidence="11">
    <location>
        <begin position="1"/>
        <end position="20"/>
    </location>
</feature>
<dbReference type="PRINTS" id="PR00184">
    <property type="entry name" value="NEISSPPORIN"/>
</dbReference>